<comment type="caution">
    <text evidence="1">The sequence shown here is derived from an EMBL/GenBank/DDBJ whole genome shotgun (WGS) entry which is preliminary data.</text>
</comment>
<reference evidence="1 2" key="1">
    <citation type="submission" date="2020-08" db="EMBL/GenBank/DDBJ databases">
        <title>Functional genomics of gut bacteria from endangered species of beetles.</title>
        <authorList>
            <person name="Carlos-Shanley C."/>
        </authorList>
    </citation>
    <scope>NUCLEOTIDE SEQUENCE [LARGE SCALE GENOMIC DNA]</scope>
    <source>
        <strain evidence="1 2">S00239</strain>
    </source>
</reference>
<gene>
    <name evidence="1" type="ORF">HNP55_000480</name>
</gene>
<dbReference type="AlphaFoldDB" id="A0A840L5Y5"/>
<protein>
    <submittedName>
        <fullName evidence="1">Uncharacterized protein</fullName>
    </submittedName>
</protein>
<sequence>MPERREAKEIKKPYSCLYGFCLFARGFPSLDLQVGTR</sequence>
<dbReference type="Proteomes" id="UP000562027">
    <property type="component" value="Unassembled WGS sequence"/>
</dbReference>
<keyword evidence="2" id="KW-1185">Reference proteome</keyword>
<dbReference type="EMBL" id="JACHLP010000001">
    <property type="protein sequence ID" value="MBB4841985.1"/>
    <property type="molecule type" value="Genomic_DNA"/>
</dbReference>
<organism evidence="1 2">
    <name type="scientific">Roseateles oligotrophus</name>
    <dbReference type="NCBI Taxonomy" id="1769250"/>
    <lineage>
        <taxon>Bacteria</taxon>
        <taxon>Pseudomonadati</taxon>
        <taxon>Pseudomonadota</taxon>
        <taxon>Betaproteobacteria</taxon>
        <taxon>Burkholderiales</taxon>
        <taxon>Sphaerotilaceae</taxon>
        <taxon>Roseateles</taxon>
    </lineage>
</organism>
<proteinExistence type="predicted"/>
<accession>A0A840L5Y5</accession>
<evidence type="ECO:0000313" key="2">
    <source>
        <dbReference type="Proteomes" id="UP000562027"/>
    </source>
</evidence>
<evidence type="ECO:0000313" key="1">
    <source>
        <dbReference type="EMBL" id="MBB4841985.1"/>
    </source>
</evidence>
<name>A0A840L5Y5_9BURK</name>